<feature type="transmembrane region" description="Helical" evidence="1">
    <location>
        <begin position="194"/>
        <end position="212"/>
    </location>
</feature>
<dbReference type="STRING" id="168276.SAMN05444580_10527"/>
<dbReference type="InterPro" id="IPR010721">
    <property type="entry name" value="UstE-like"/>
</dbReference>
<proteinExistence type="predicted"/>
<evidence type="ECO:0000256" key="1">
    <source>
        <dbReference type="SAM" id="Phobius"/>
    </source>
</evidence>
<keyword evidence="1" id="KW-0472">Membrane</keyword>
<dbReference type="GO" id="GO:0016020">
    <property type="term" value="C:membrane"/>
    <property type="evidence" value="ECO:0007669"/>
    <property type="project" value="TreeGrafter"/>
</dbReference>
<dbReference type="PANTHER" id="PTHR32251:SF17">
    <property type="entry name" value="STEROID 5-ALPHA REDUCTASE C-TERMINAL DOMAIN-CONTAINING PROTEIN"/>
    <property type="match status" value="1"/>
</dbReference>
<feature type="transmembrane region" description="Helical" evidence="1">
    <location>
        <begin position="6"/>
        <end position="28"/>
    </location>
</feature>
<evidence type="ECO:0000313" key="2">
    <source>
        <dbReference type="EMBL" id="SDD53584.1"/>
    </source>
</evidence>
<organism evidence="2 3">
    <name type="scientific">Rhodococcus tukisamuensis</name>
    <dbReference type="NCBI Taxonomy" id="168276"/>
    <lineage>
        <taxon>Bacteria</taxon>
        <taxon>Bacillati</taxon>
        <taxon>Actinomycetota</taxon>
        <taxon>Actinomycetes</taxon>
        <taxon>Mycobacteriales</taxon>
        <taxon>Nocardiaceae</taxon>
        <taxon>Rhodococcus</taxon>
    </lineage>
</organism>
<evidence type="ECO:0000313" key="3">
    <source>
        <dbReference type="Proteomes" id="UP000199417"/>
    </source>
</evidence>
<name>A0A1G6VJ81_9NOCA</name>
<dbReference type="Gene3D" id="1.20.120.1630">
    <property type="match status" value="1"/>
</dbReference>
<keyword evidence="1" id="KW-0812">Transmembrane</keyword>
<feature type="transmembrane region" description="Helical" evidence="1">
    <location>
        <begin position="40"/>
        <end position="57"/>
    </location>
</feature>
<dbReference type="Proteomes" id="UP000199417">
    <property type="component" value="Unassembled WGS sequence"/>
</dbReference>
<dbReference type="Pfam" id="PF06966">
    <property type="entry name" value="DUF1295"/>
    <property type="match status" value="1"/>
</dbReference>
<accession>A0A1G6VJ81</accession>
<dbReference type="AlphaFoldDB" id="A0A1G6VJ81"/>
<feature type="transmembrane region" description="Helical" evidence="1">
    <location>
        <begin position="63"/>
        <end position="80"/>
    </location>
</feature>
<dbReference type="EMBL" id="FNAB01000005">
    <property type="protein sequence ID" value="SDD53584.1"/>
    <property type="molecule type" value="Genomic_DNA"/>
</dbReference>
<gene>
    <name evidence="2" type="ORF">SAMN05444580_10527</name>
</gene>
<reference evidence="2 3" key="1">
    <citation type="submission" date="2016-10" db="EMBL/GenBank/DDBJ databases">
        <authorList>
            <person name="de Groot N.N."/>
        </authorList>
    </citation>
    <scope>NUCLEOTIDE SEQUENCE [LARGE SCALE GENOMIC DNA]</scope>
    <source>
        <strain evidence="2 3">JCM 11308</strain>
    </source>
</reference>
<dbReference type="PANTHER" id="PTHR32251">
    <property type="entry name" value="3-OXO-5-ALPHA-STEROID 4-DEHYDROGENASE"/>
    <property type="match status" value="1"/>
</dbReference>
<protein>
    <submittedName>
        <fullName evidence="2">Steroid 5-alpha reductase family enzyme</fullName>
    </submittedName>
</protein>
<keyword evidence="1" id="KW-1133">Transmembrane helix</keyword>
<keyword evidence="3" id="KW-1185">Reference proteome</keyword>
<dbReference type="RefSeq" id="WP_072847244.1">
    <property type="nucleotide sequence ID" value="NZ_FNAB01000005.1"/>
</dbReference>
<sequence length="264" mass="28744">MSTWTEFLTITGVSALLLTALQAVTFAIGHRLGRYNVVDVSWGLGFVLVAAVSAALGDGDPGRRVLVLALVTVWGLRLSWHMHRKSVGRGEDPRYRELLDRAGGATLGTVARKVFVTQGAAQWFVSLPVQLSAVLGPAHGAGRIVMTMGVALWAVGAAFEAVGDRQLRAFKADPANRGRIMDSGLWAWTRHPNYFGDACVWWGLWLVCAGVWPGAVTVGSPIAMTYFLVYATGARLLEQSMSRRPGYREYQARTGYFLPRPPRG</sequence>
<dbReference type="PROSITE" id="PS50244">
    <property type="entry name" value="S5A_REDUCTASE"/>
    <property type="match status" value="1"/>
</dbReference>